<evidence type="ECO:0000313" key="2">
    <source>
        <dbReference type="Proteomes" id="UP000814128"/>
    </source>
</evidence>
<comment type="caution">
    <text evidence="1">The sequence shown here is derived from an EMBL/GenBank/DDBJ whole genome shotgun (WGS) entry which is preliminary data.</text>
</comment>
<reference evidence="1" key="1">
    <citation type="submission" date="2021-02" db="EMBL/GenBank/DDBJ databases">
        <authorList>
            <consortium name="DOE Joint Genome Institute"/>
            <person name="Ahrendt S."/>
            <person name="Looney B.P."/>
            <person name="Miyauchi S."/>
            <person name="Morin E."/>
            <person name="Drula E."/>
            <person name="Courty P.E."/>
            <person name="Chicoki N."/>
            <person name="Fauchery L."/>
            <person name="Kohler A."/>
            <person name="Kuo A."/>
            <person name="Labutti K."/>
            <person name="Pangilinan J."/>
            <person name="Lipzen A."/>
            <person name="Riley R."/>
            <person name="Andreopoulos W."/>
            <person name="He G."/>
            <person name="Johnson J."/>
            <person name="Barry K.W."/>
            <person name="Grigoriev I.V."/>
            <person name="Nagy L."/>
            <person name="Hibbett D."/>
            <person name="Henrissat B."/>
            <person name="Matheny P.B."/>
            <person name="Labbe J."/>
            <person name="Martin F."/>
        </authorList>
    </citation>
    <scope>NUCLEOTIDE SEQUENCE</scope>
    <source>
        <strain evidence="1">EC-137</strain>
    </source>
</reference>
<gene>
    <name evidence="1" type="ORF">K488DRAFT_83985</name>
</gene>
<reference evidence="1" key="2">
    <citation type="journal article" date="2022" name="New Phytol.">
        <title>Evolutionary transition to the ectomycorrhizal habit in the genomes of a hyperdiverse lineage of mushroom-forming fungi.</title>
        <authorList>
            <person name="Looney B."/>
            <person name="Miyauchi S."/>
            <person name="Morin E."/>
            <person name="Drula E."/>
            <person name="Courty P.E."/>
            <person name="Kohler A."/>
            <person name="Kuo A."/>
            <person name="LaButti K."/>
            <person name="Pangilinan J."/>
            <person name="Lipzen A."/>
            <person name="Riley R."/>
            <person name="Andreopoulos W."/>
            <person name="He G."/>
            <person name="Johnson J."/>
            <person name="Nolan M."/>
            <person name="Tritt A."/>
            <person name="Barry K.W."/>
            <person name="Grigoriev I.V."/>
            <person name="Nagy L.G."/>
            <person name="Hibbett D."/>
            <person name="Henrissat B."/>
            <person name="Matheny P.B."/>
            <person name="Labbe J."/>
            <person name="Martin F.M."/>
        </authorList>
    </citation>
    <scope>NUCLEOTIDE SEQUENCE</scope>
    <source>
        <strain evidence="1">EC-137</strain>
    </source>
</reference>
<sequence>MPTIFSPLANFPEDLDTSWAAFTRLAPLVPYIAIICLIALSSIIKAAFFDTAINNRATCALQDRFAMACNKTLKTFIRDLLCDNQQLVSGLAAYKGTARDLARKLATARTDVNAWRKTSANAVAESATHVVFMRDLLQERAVLLHRNAACEAQLRRQDEEISALRTELEAVRAREAYREASFDHQETFLQSALEELQELRQTACYDETVGQLEQANQRADDAAKDARCKDTEIADLLSRLRERDTPSDDAIAQQHVQLSEAQAELIAVKDSHSRCDAQLREVLQLGLDMGNAARTTKQQLEETQSAMAALRKRHKGEMALLHARDAWKDEKIASLEEDIVGLNEHIVQLEIVQLDAPVSPPATPPTPELVLDDCASDFNSSPSTPVLSDPPYALPSPPQVPFSPTFDDDLPITPFPRNLPPTRPKRENFDVSNPLLFRKGLLICQAMASIKQEKPRLSDHVDIAVEDIEAIAMKPPKPAPRRLYHVRDEGSAYWFPCYIPRPIADPLSGSNRPLNYWPQGVRRYEESRIPVASCFVSTVAT</sequence>
<dbReference type="Proteomes" id="UP000814128">
    <property type="component" value="Unassembled WGS sequence"/>
</dbReference>
<keyword evidence="2" id="KW-1185">Reference proteome</keyword>
<accession>A0ACB8QS26</accession>
<dbReference type="EMBL" id="MU273500">
    <property type="protein sequence ID" value="KAI0034473.1"/>
    <property type="molecule type" value="Genomic_DNA"/>
</dbReference>
<protein>
    <submittedName>
        <fullName evidence="1">Uncharacterized protein</fullName>
    </submittedName>
</protein>
<proteinExistence type="predicted"/>
<evidence type="ECO:0000313" key="1">
    <source>
        <dbReference type="EMBL" id="KAI0034473.1"/>
    </source>
</evidence>
<name>A0ACB8QS26_9AGAM</name>
<organism evidence="1 2">
    <name type="scientific">Vararia minispora EC-137</name>
    <dbReference type="NCBI Taxonomy" id="1314806"/>
    <lineage>
        <taxon>Eukaryota</taxon>
        <taxon>Fungi</taxon>
        <taxon>Dikarya</taxon>
        <taxon>Basidiomycota</taxon>
        <taxon>Agaricomycotina</taxon>
        <taxon>Agaricomycetes</taxon>
        <taxon>Russulales</taxon>
        <taxon>Lachnocladiaceae</taxon>
        <taxon>Vararia</taxon>
    </lineage>
</organism>